<feature type="transmembrane region" description="Helical" evidence="1">
    <location>
        <begin position="392"/>
        <end position="414"/>
    </location>
</feature>
<feature type="transmembrane region" description="Helical" evidence="1">
    <location>
        <begin position="278"/>
        <end position="302"/>
    </location>
</feature>
<dbReference type="CDD" id="cd13134">
    <property type="entry name" value="MATE_like_8"/>
    <property type="match status" value="1"/>
</dbReference>
<feature type="transmembrane region" description="Helical" evidence="1">
    <location>
        <begin position="323"/>
        <end position="346"/>
    </location>
</feature>
<keyword evidence="1" id="KW-0472">Membrane</keyword>
<proteinExistence type="predicted"/>
<accession>A0ABU6K5D9</accession>
<evidence type="ECO:0000256" key="1">
    <source>
        <dbReference type="SAM" id="Phobius"/>
    </source>
</evidence>
<feature type="transmembrane region" description="Helical" evidence="1">
    <location>
        <begin position="20"/>
        <end position="53"/>
    </location>
</feature>
<dbReference type="RefSeq" id="WP_327600099.1">
    <property type="nucleotide sequence ID" value="NZ_JAYXHS010000003.1"/>
</dbReference>
<feature type="transmembrane region" description="Helical" evidence="1">
    <location>
        <begin position="352"/>
        <end position="371"/>
    </location>
</feature>
<keyword evidence="1" id="KW-1133">Transmembrane helix</keyword>
<sequence length="468" mass="49719">MTNARTTEKSGKLDLFAISWPIFVETALMTLIGTLGLWMAGHVSPAAVAIFGLSNQLRAMFDRLFRVVGIGTSVVVTQHRGAGDSDGARAVARAGFAASVWVGLAALLLVGIWPRALLNLLQLPPELMDMAIPFIAVVGGALALDSINITMFSVLRAFTFTKDSMRLVMAMNILHVLVSFPLVFGVGPIPGQGLMGLGYGLLASRALVFVLLLIMWSQRLGIVLRWRDALLVPREPLAAIAHIGLPSAGEKIAFRLCFIATVAMAGSMGASALATHAYAMNVIAIINIVVVALGAGSEIIVGHHVGAGHLRAAGSVLLRALRISLLATFIGGVLAWLIAPHAVAALNNRPDISALLATILLIEIVAGLGRTTNVIVMGGLRATGDARWPVKISVVVNVVLGTALAWLLGVHFGWGLPGLWIGYLADECVRGIAMWLRWHYLGWTTQARAARRRILNKRRAVAKVQALA</sequence>
<dbReference type="PANTHER" id="PTHR42925">
    <property type="entry name" value="MULTIDRUG AND TOXIN EFFLUX PROTEIN MATE FAMILY"/>
    <property type="match status" value="1"/>
</dbReference>
<dbReference type="PANTHER" id="PTHR42925:SF2">
    <property type="entry name" value="NA+ DRIVEN MULTIDRUG EFFLUX PUMP"/>
    <property type="match status" value="1"/>
</dbReference>
<dbReference type="InterPro" id="IPR047135">
    <property type="entry name" value="YsiQ"/>
</dbReference>
<keyword evidence="1" id="KW-0812">Transmembrane</keyword>
<feature type="transmembrane region" description="Helical" evidence="1">
    <location>
        <begin position="90"/>
        <end position="112"/>
    </location>
</feature>
<feature type="transmembrane region" description="Helical" evidence="1">
    <location>
        <begin position="252"/>
        <end position="272"/>
    </location>
</feature>
<dbReference type="EMBL" id="JAYXHS010000003">
    <property type="protein sequence ID" value="MEC5387122.1"/>
    <property type="molecule type" value="Genomic_DNA"/>
</dbReference>
<feature type="transmembrane region" description="Helical" evidence="1">
    <location>
        <begin position="167"/>
        <end position="190"/>
    </location>
</feature>
<gene>
    <name evidence="2" type="ORF">VVD49_15440</name>
</gene>
<organism evidence="2 3">
    <name type="scientific">Uliginosibacterium silvisoli</name>
    <dbReference type="NCBI Taxonomy" id="3114758"/>
    <lineage>
        <taxon>Bacteria</taxon>
        <taxon>Pseudomonadati</taxon>
        <taxon>Pseudomonadota</taxon>
        <taxon>Betaproteobacteria</taxon>
        <taxon>Rhodocyclales</taxon>
        <taxon>Zoogloeaceae</taxon>
        <taxon>Uliginosibacterium</taxon>
    </lineage>
</organism>
<evidence type="ECO:0000313" key="2">
    <source>
        <dbReference type="EMBL" id="MEC5387122.1"/>
    </source>
</evidence>
<reference evidence="2 3" key="1">
    <citation type="submission" date="2024-01" db="EMBL/GenBank/DDBJ databases">
        <title>Uliginosibacterium soil sp. nov.</title>
        <authorList>
            <person name="Lv Y."/>
        </authorList>
    </citation>
    <scope>NUCLEOTIDE SEQUENCE [LARGE SCALE GENOMIC DNA]</scope>
    <source>
        <strain evidence="2 3">H3</strain>
    </source>
</reference>
<feature type="transmembrane region" description="Helical" evidence="1">
    <location>
        <begin position="132"/>
        <end position="155"/>
    </location>
</feature>
<evidence type="ECO:0000313" key="3">
    <source>
        <dbReference type="Proteomes" id="UP001331561"/>
    </source>
</evidence>
<feature type="transmembrane region" description="Helical" evidence="1">
    <location>
        <begin position="196"/>
        <end position="217"/>
    </location>
</feature>
<dbReference type="Pfam" id="PF01554">
    <property type="entry name" value="MatE"/>
    <property type="match status" value="2"/>
</dbReference>
<dbReference type="NCBIfam" id="TIGR00797">
    <property type="entry name" value="matE"/>
    <property type="match status" value="1"/>
</dbReference>
<dbReference type="Proteomes" id="UP001331561">
    <property type="component" value="Unassembled WGS sequence"/>
</dbReference>
<protein>
    <submittedName>
        <fullName evidence="2">MATE family efflux transporter</fullName>
    </submittedName>
</protein>
<name>A0ABU6K5D9_9RHOO</name>
<comment type="caution">
    <text evidence="2">The sequence shown here is derived from an EMBL/GenBank/DDBJ whole genome shotgun (WGS) entry which is preliminary data.</text>
</comment>
<dbReference type="InterPro" id="IPR002528">
    <property type="entry name" value="MATE_fam"/>
</dbReference>
<keyword evidence="3" id="KW-1185">Reference proteome</keyword>